<dbReference type="PANTHER" id="PTHR10344">
    <property type="entry name" value="THYMIDYLATE KINASE"/>
    <property type="match status" value="1"/>
</dbReference>
<dbReference type="InterPro" id="IPR027417">
    <property type="entry name" value="P-loop_NTPase"/>
</dbReference>
<dbReference type="HAMAP" id="MF_00165">
    <property type="entry name" value="Thymidylate_kinase"/>
    <property type="match status" value="1"/>
</dbReference>
<dbReference type="GO" id="GO:0004798">
    <property type="term" value="F:dTMP kinase activity"/>
    <property type="evidence" value="ECO:0007669"/>
    <property type="project" value="UniProtKB-UniRule"/>
</dbReference>
<feature type="binding site" evidence="12">
    <location>
        <begin position="13"/>
        <end position="20"/>
    </location>
    <ligand>
        <name>ATP</name>
        <dbReference type="ChEBI" id="CHEBI:30616"/>
    </ligand>
</feature>
<proteinExistence type="inferred from homology"/>
<reference evidence="14 16" key="1">
    <citation type="submission" date="2015-11" db="EMBL/GenBank/DDBJ databases">
        <title>Genomic analysis of 38 Legionella species identifies large and diverse effector repertoires.</title>
        <authorList>
            <person name="Burstein D."/>
            <person name="Amaro F."/>
            <person name="Zusman T."/>
            <person name="Lifshitz Z."/>
            <person name="Cohen O."/>
            <person name="Gilbert J.A."/>
            <person name="Pupko T."/>
            <person name="Shuman H.A."/>
            <person name="Segal G."/>
        </authorList>
    </citation>
    <scope>NUCLEOTIDE SEQUENCE [LARGE SCALE GENOMIC DNA]</scope>
    <source>
        <strain evidence="14 16">SC-18-C9</strain>
    </source>
</reference>
<dbReference type="GO" id="GO:0006235">
    <property type="term" value="P:dTTP biosynthetic process"/>
    <property type="evidence" value="ECO:0007669"/>
    <property type="project" value="UniProtKB-UniRule"/>
</dbReference>
<dbReference type="GO" id="GO:0005524">
    <property type="term" value="F:ATP binding"/>
    <property type="evidence" value="ECO:0007669"/>
    <property type="project" value="UniProtKB-UniRule"/>
</dbReference>
<dbReference type="CDD" id="cd01672">
    <property type="entry name" value="TMPK"/>
    <property type="match status" value="1"/>
</dbReference>
<dbReference type="Proteomes" id="UP000255110">
    <property type="component" value="Unassembled WGS sequence"/>
</dbReference>
<keyword evidence="8 12" id="KW-0067">ATP-binding</keyword>
<evidence type="ECO:0000256" key="8">
    <source>
        <dbReference type="ARBA" id="ARBA00022840"/>
    </source>
</evidence>
<protein>
    <recommendedName>
        <fullName evidence="3 12">Thymidylate kinase</fullName>
        <ecNumber evidence="2 12">2.7.4.9</ecNumber>
    </recommendedName>
    <alternativeName>
        <fullName evidence="9 12">dTMP kinase</fullName>
    </alternativeName>
</protein>
<dbReference type="SUPFAM" id="SSF52540">
    <property type="entry name" value="P-loop containing nucleoside triphosphate hydrolases"/>
    <property type="match status" value="1"/>
</dbReference>
<evidence type="ECO:0000256" key="9">
    <source>
        <dbReference type="ARBA" id="ARBA00029962"/>
    </source>
</evidence>
<keyword evidence="6 12" id="KW-0547">Nucleotide-binding</keyword>
<dbReference type="GO" id="GO:0005829">
    <property type="term" value="C:cytosol"/>
    <property type="evidence" value="ECO:0007669"/>
    <property type="project" value="TreeGrafter"/>
</dbReference>
<evidence type="ECO:0000313" key="17">
    <source>
        <dbReference type="Proteomes" id="UP000255110"/>
    </source>
</evidence>
<dbReference type="EMBL" id="LNYZ01000013">
    <property type="protein sequence ID" value="KTD77585.1"/>
    <property type="molecule type" value="Genomic_DNA"/>
</dbReference>
<evidence type="ECO:0000259" key="13">
    <source>
        <dbReference type="Pfam" id="PF02223"/>
    </source>
</evidence>
<evidence type="ECO:0000256" key="4">
    <source>
        <dbReference type="ARBA" id="ARBA00022679"/>
    </source>
</evidence>
<dbReference type="STRING" id="460.Lstg_1942"/>
<keyword evidence="16" id="KW-1185">Reference proteome</keyword>
<name>A0A378L740_9GAMM</name>
<dbReference type="FunFam" id="3.40.50.300:FF:000225">
    <property type="entry name" value="Thymidylate kinase"/>
    <property type="match status" value="1"/>
</dbReference>
<dbReference type="EC" id="2.7.4.9" evidence="2 12"/>
<dbReference type="GO" id="GO:0006233">
    <property type="term" value="P:dTDP biosynthetic process"/>
    <property type="evidence" value="ECO:0007669"/>
    <property type="project" value="InterPro"/>
</dbReference>
<accession>A0A378L740</accession>
<evidence type="ECO:0000313" key="16">
    <source>
        <dbReference type="Proteomes" id="UP000054820"/>
    </source>
</evidence>
<dbReference type="EMBL" id="UGOY01000001">
    <property type="protein sequence ID" value="STY22895.1"/>
    <property type="molecule type" value="Genomic_DNA"/>
</dbReference>
<evidence type="ECO:0000256" key="12">
    <source>
        <dbReference type="HAMAP-Rule" id="MF_00165"/>
    </source>
</evidence>
<evidence type="ECO:0000256" key="6">
    <source>
        <dbReference type="ARBA" id="ARBA00022741"/>
    </source>
</evidence>
<evidence type="ECO:0000256" key="5">
    <source>
        <dbReference type="ARBA" id="ARBA00022727"/>
    </source>
</evidence>
<dbReference type="Proteomes" id="UP000054820">
    <property type="component" value="Unassembled WGS sequence"/>
</dbReference>
<evidence type="ECO:0000313" key="14">
    <source>
        <dbReference type="EMBL" id="KTD77585.1"/>
    </source>
</evidence>
<keyword evidence="4 12" id="KW-0808">Transferase</keyword>
<keyword evidence="5 12" id="KW-0545">Nucleotide biosynthesis</keyword>
<dbReference type="Pfam" id="PF02223">
    <property type="entry name" value="Thymidylate_kin"/>
    <property type="match status" value="1"/>
</dbReference>
<dbReference type="RefSeq" id="WP_058477482.1">
    <property type="nucleotide sequence ID" value="NZ_CAAAIO010000001.1"/>
</dbReference>
<comment type="similarity">
    <text evidence="1 12">Belongs to the thymidylate kinase family.</text>
</comment>
<dbReference type="PANTHER" id="PTHR10344:SF4">
    <property type="entry name" value="UMP-CMP KINASE 2, MITOCHONDRIAL"/>
    <property type="match status" value="1"/>
</dbReference>
<evidence type="ECO:0000256" key="7">
    <source>
        <dbReference type="ARBA" id="ARBA00022777"/>
    </source>
</evidence>
<dbReference type="Gene3D" id="3.40.50.300">
    <property type="entry name" value="P-loop containing nucleotide triphosphate hydrolases"/>
    <property type="match status" value="1"/>
</dbReference>
<dbReference type="GO" id="GO:0006227">
    <property type="term" value="P:dUDP biosynthetic process"/>
    <property type="evidence" value="ECO:0007669"/>
    <property type="project" value="TreeGrafter"/>
</dbReference>
<gene>
    <name evidence="12 15" type="primary">tmk</name>
    <name evidence="14" type="ORF">Lstg_1942</name>
    <name evidence="15" type="ORF">NCTC11991_01496</name>
</gene>
<reference evidence="15 17" key="2">
    <citation type="submission" date="2018-06" db="EMBL/GenBank/DDBJ databases">
        <authorList>
            <consortium name="Pathogen Informatics"/>
            <person name="Doyle S."/>
        </authorList>
    </citation>
    <scope>NUCLEOTIDE SEQUENCE [LARGE SCALE GENOMIC DNA]</scope>
    <source>
        <strain evidence="15 17">NCTC11991</strain>
    </source>
</reference>
<evidence type="ECO:0000256" key="1">
    <source>
        <dbReference type="ARBA" id="ARBA00009776"/>
    </source>
</evidence>
<dbReference type="NCBIfam" id="TIGR00041">
    <property type="entry name" value="DTMP_kinase"/>
    <property type="match status" value="1"/>
</dbReference>
<feature type="domain" description="Thymidylate kinase-like" evidence="13">
    <location>
        <begin position="11"/>
        <end position="200"/>
    </location>
</feature>
<dbReference type="OrthoDB" id="9774907at2"/>
<comment type="function">
    <text evidence="11 12">Phosphorylation of dTMP to form dTDP in both de novo and salvage pathways of dTTP synthesis.</text>
</comment>
<dbReference type="AlphaFoldDB" id="A0A378L740"/>
<keyword evidence="7 12" id="KW-0418">Kinase</keyword>
<evidence type="ECO:0000256" key="11">
    <source>
        <dbReference type="ARBA" id="ARBA00057735"/>
    </source>
</evidence>
<organism evidence="15 17">
    <name type="scientific">Legionella steigerwaltii</name>
    <dbReference type="NCBI Taxonomy" id="460"/>
    <lineage>
        <taxon>Bacteria</taxon>
        <taxon>Pseudomonadati</taxon>
        <taxon>Pseudomonadota</taxon>
        <taxon>Gammaproteobacteria</taxon>
        <taxon>Legionellales</taxon>
        <taxon>Legionellaceae</taxon>
        <taxon>Legionella</taxon>
    </lineage>
</organism>
<evidence type="ECO:0000256" key="3">
    <source>
        <dbReference type="ARBA" id="ARBA00017144"/>
    </source>
</evidence>
<comment type="catalytic activity">
    <reaction evidence="10 12">
        <text>dTMP + ATP = dTDP + ADP</text>
        <dbReference type="Rhea" id="RHEA:13517"/>
        <dbReference type="ChEBI" id="CHEBI:30616"/>
        <dbReference type="ChEBI" id="CHEBI:58369"/>
        <dbReference type="ChEBI" id="CHEBI:63528"/>
        <dbReference type="ChEBI" id="CHEBI:456216"/>
        <dbReference type="EC" id="2.7.4.9"/>
    </reaction>
</comment>
<dbReference type="InterPro" id="IPR018094">
    <property type="entry name" value="Thymidylate_kinase"/>
</dbReference>
<evidence type="ECO:0000256" key="10">
    <source>
        <dbReference type="ARBA" id="ARBA00048743"/>
    </source>
</evidence>
<evidence type="ECO:0000313" key="15">
    <source>
        <dbReference type="EMBL" id="STY22895.1"/>
    </source>
</evidence>
<evidence type="ECO:0000256" key="2">
    <source>
        <dbReference type="ARBA" id="ARBA00012980"/>
    </source>
</evidence>
<sequence>MSSLAGKLIVIEGLEGAGKSTAISTVIELLAKRQIQTLTTREPGGTIIGEILRDLIKNPKYREVLDDRSELLLLYAARIQLIEEVIKPALNQGIWVIADRFELSTMAYQGGGRRLDQEVIHQLSSFALNGFKPDLTLYLDISPEEGMMRVKSRGEFDRIEQQSIDFFHRVHESYIHHVNMDSNTVIIDARCPLNEVQQAIQQAINQFIEH</sequence>
<dbReference type="InterPro" id="IPR039430">
    <property type="entry name" value="Thymidylate_kin-like_dom"/>
</dbReference>